<evidence type="ECO:0000313" key="2">
    <source>
        <dbReference type="EMBL" id="PWA93279.1"/>
    </source>
</evidence>
<proteinExistence type="predicted"/>
<accession>A0A2U1Q5I8</accession>
<evidence type="ECO:0000313" key="3">
    <source>
        <dbReference type="Proteomes" id="UP000245207"/>
    </source>
</evidence>
<gene>
    <name evidence="2" type="ORF">CTI12_AA071840</name>
</gene>
<dbReference type="OrthoDB" id="611769at2759"/>
<dbReference type="Proteomes" id="UP000245207">
    <property type="component" value="Unassembled WGS sequence"/>
</dbReference>
<organism evidence="2 3">
    <name type="scientific">Artemisia annua</name>
    <name type="common">Sweet wormwood</name>
    <dbReference type="NCBI Taxonomy" id="35608"/>
    <lineage>
        <taxon>Eukaryota</taxon>
        <taxon>Viridiplantae</taxon>
        <taxon>Streptophyta</taxon>
        <taxon>Embryophyta</taxon>
        <taxon>Tracheophyta</taxon>
        <taxon>Spermatophyta</taxon>
        <taxon>Magnoliopsida</taxon>
        <taxon>eudicotyledons</taxon>
        <taxon>Gunneridae</taxon>
        <taxon>Pentapetalae</taxon>
        <taxon>asterids</taxon>
        <taxon>campanulids</taxon>
        <taxon>Asterales</taxon>
        <taxon>Asteraceae</taxon>
        <taxon>Asteroideae</taxon>
        <taxon>Anthemideae</taxon>
        <taxon>Artemisiinae</taxon>
        <taxon>Artemisia</taxon>
    </lineage>
</organism>
<dbReference type="InterPro" id="IPR032698">
    <property type="entry name" value="SirB1_N"/>
</dbReference>
<sequence>MSGGLLSSPWILGSFYLQPSPSPSPSPSPELSPLSSSSSVVCRAHFKAPKDLKFVLHDALDSNGFNTTYAREAREGFCSQIKKLSSIRRETSIIINGGVDLGKTALYIAAEDDSLISHSSVPLPVDAFISRLDDLSMDYCSRYSSSFGSSPDSFLESLERYLYVDKGFRRTDSISQLEQRAIYLHSVLTHRVGSLSMLSLIYSEILKMVRMWGLINFDVEISSPNDSHGSPRGYIKQKTTEFDQQHIVTTESLLLKVAPVFYVEILTCRF</sequence>
<dbReference type="EMBL" id="PKPP01000399">
    <property type="protein sequence ID" value="PWA93279.1"/>
    <property type="molecule type" value="Genomic_DNA"/>
</dbReference>
<comment type="caution">
    <text evidence="2">The sequence shown here is derived from an EMBL/GenBank/DDBJ whole genome shotgun (WGS) entry which is preliminary data.</text>
</comment>
<keyword evidence="3" id="KW-1185">Reference proteome</keyword>
<evidence type="ECO:0000259" key="1">
    <source>
        <dbReference type="Pfam" id="PF13369"/>
    </source>
</evidence>
<reference evidence="2 3" key="1">
    <citation type="journal article" date="2018" name="Mol. Plant">
        <title>The genome of Artemisia annua provides insight into the evolution of Asteraceae family and artemisinin biosynthesis.</title>
        <authorList>
            <person name="Shen Q."/>
            <person name="Zhang L."/>
            <person name="Liao Z."/>
            <person name="Wang S."/>
            <person name="Yan T."/>
            <person name="Shi P."/>
            <person name="Liu M."/>
            <person name="Fu X."/>
            <person name="Pan Q."/>
            <person name="Wang Y."/>
            <person name="Lv Z."/>
            <person name="Lu X."/>
            <person name="Zhang F."/>
            <person name="Jiang W."/>
            <person name="Ma Y."/>
            <person name="Chen M."/>
            <person name="Hao X."/>
            <person name="Li L."/>
            <person name="Tang Y."/>
            <person name="Lv G."/>
            <person name="Zhou Y."/>
            <person name="Sun X."/>
            <person name="Brodelius P.E."/>
            <person name="Rose J.K.C."/>
            <person name="Tang K."/>
        </authorList>
    </citation>
    <scope>NUCLEOTIDE SEQUENCE [LARGE SCALE GENOMIC DNA]</scope>
    <source>
        <strain evidence="3">cv. Huhao1</strain>
        <tissue evidence="2">Leaf</tissue>
    </source>
</reference>
<dbReference type="PANTHER" id="PTHR31350">
    <property type="entry name" value="SI:DKEY-261L7.2"/>
    <property type="match status" value="1"/>
</dbReference>
<name>A0A2U1Q5I8_ARTAN</name>
<feature type="domain" description="Protein SirB1 N-terminal" evidence="1">
    <location>
        <begin position="128"/>
        <end position="208"/>
    </location>
</feature>
<dbReference type="Pfam" id="PF13369">
    <property type="entry name" value="Transglut_core2"/>
    <property type="match status" value="1"/>
</dbReference>
<dbReference type="PANTHER" id="PTHR31350:SF29">
    <property type="entry name" value="PROTEIN SIRB1 N-TERMINAL DOMAIN-CONTAINING PROTEIN"/>
    <property type="match status" value="1"/>
</dbReference>
<dbReference type="AlphaFoldDB" id="A0A2U1Q5I8"/>
<protein>
    <recommendedName>
        <fullName evidence="1">Protein SirB1 N-terminal domain-containing protein</fullName>
    </recommendedName>
</protein>